<dbReference type="Gene3D" id="1.20.1050.80">
    <property type="entry name" value="VPS9 domain"/>
    <property type="match status" value="1"/>
</dbReference>
<dbReference type="InterPro" id="IPR045046">
    <property type="entry name" value="Vps9-like"/>
</dbReference>
<reference evidence="3" key="1">
    <citation type="thesis" date="2020" institute="ProQuest LLC" country="789 East Eisenhower Parkway, Ann Arbor, MI, USA">
        <title>Comparative Genomics and Chromosome Evolution.</title>
        <authorList>
            <person name="Mudd A.B."/>
        </authorList>
    </citation>
    <scope>NUCLEOTIDE SEQUENCE</scope>
    <source>
        <strain evidence="3">1538</strain>
        <tissue evidence="3">Blood</tissue>
    </source>
</reference>
<feature type="region of interest" description="Disordered" evidence="1">
    <location>
        <begin position="46"/>
        <end position="85"/>
    </location>
</feature>
<name>A0AAV3B4K7_PYXAD</name>
<dbReference type="GO" id="GO:0005085">
    <property type="term" value="F:guanyl-nucleotide exchange factor activity"/>
    <property type="evidence" value="ECO:0007669"/>
    <property type="project" value="InterPro"/>
</dbReference>
<dbReference type="Proteomes" id="UP001181693">
    <property type="component" value="Unassembled WGS sequence"/>
</dbReference>
<dbReference type="PROSITE" id="PS51205">
    <property type="entry name" value="VPS9"/>
    <property type="match status" value="1"/>
</dbReference>
<dbReference type="GO" id="GO:0016192">
    <property type="term" value="P:vesicle-mediated transport"/>
    <property type="evidence" value="ECO:0007669"/>
    <property type="project" value="InterPro"/>
</dbReference>
<dbReference type="AlphaFoldDB" id="A0AAV3B4K7"/>
<dbReference type="SUPFAM" id="SSF109993">
    <property type="entry name" value="VPS9 domain"/>
    <property type="match status" value="1"/>
</dbReference>
<feature type="domain" description="VPS9" evidence="2">
    <location>
        <begin position="366"/>
        <end position="510"/>
    </location>
</feature>
<evidence type="ECO:0000313" key="3">
    <source>
        <dbReference type="EMBL" id="DBA34044.1"/>
    </source>
</evidence>
<organism evidence="3 4">
    <name type="scientific">Pyxicephalus adspersus</name>
    <name type="common">African bullfrog</name>
    <dbReference type="NCBI Taxonomy" id="30357"/>
    <lineage>
        <taxon>Eukaryota</taxon>
        <taxon>Metazoa</taxon>
        <taxon>Chordata</taxon>
        <taxon>Craniata</taxon>
        <taxon>Vertebrata</taxon>
        <taxon>Euteleostomi</taxon>
        <taxon>Amphibia</taxon>
        <taxon>Batrachia</taxon>
        <taxon>Anura</taxon>
        <taxon>Neobatrachia</taxon>
        <taxon>Ranoidea</taxon>
        <taxon>Pyxicephalidae</taxon>
        <taxon>Pyxicephalinae</taxon>
        <taxon>Pyxicephalus</taxon>
    </lineage>
</organism>
<gene>
    <name evidence="3" type="ORF">GDO54_001649</name>
</gene>
<dbReference type="SMART" id="SM00167">
    <property type="entry name" value="VPS9"/>
    <property type="match status" value="1"/>
</dbReference>
<evidence type="ECO:0000256" key="1">
    <source>
        <dbReference type="SAM" id="MobiDB-lite"/>
    </source>
</evidence>
<dbReference type="EMBL" id="DYDO01000001">
    <property type="protein sequence ID" value="DBA34044.1"/>
    <property type="molecule type" value="Genomic_DNA"/>
</dbReference>
<dbReference type="InterPro" id="IPR003123">
    <property type="entry name" value="VPS9"/>
</dbReference>
<evidence type="ECO:0000313" key="4">
    <source>
        <dbReference type="Proteomes" id="UP001181693"/>
    </source>
</evidence>
<sequence>MKLDLPQSNKPGQHFCSIQVTSENGALCIINPLFLHEHGDSWLTHNQAKEKRKSVPWISGEGQEEIRLGPPAEDDIQDGHLSNPDKPTNVCEDSCMEEPKVVVTKDEHLNACCKSQENQSTPKLLRKSVIRLHSDPKRENMVEINETQTSDNILIERNKTLRLSRERKSALLRHRVSWIQEEDILKTVLKKANSDTSLSSSDSFLLPPPPELDSVSISSVEEEGDRCSLRPKRHHSHGLGDIVRHSLLAVSTALTGLVSPEKHLGNRIQQLAEDPSSYLGGIVQTFTIQLQKRSVVYLSSTEMLQALRQLLTNSKNHLLERNETLEILERQEIEEFKIASVIESSLYKCVLKPLQSAIYCQLLEMHNKDGSLEMLLDNQKKMKKWSLSDQKPRAGMPGLATMEKIKQRLAHMHKAYSPEKKIRHLLKVCKHIYESMEASSGKKEAFGADDFLPVLINVLLECDLTCVQLDVEYMMELGDPFQLQGEGGYYLTTLFGALYHISTFNTVSRQLSVEAQNSIRQWQRRRTIHHKQTFRKSNQLNEKMSEKYASLLALESS</sequence>
<dbReference type="GO" id="GO:0031267">
    <property type="term" value="F:small GTPase binding"/>
    <property type="evidence" value="ECO:0007669"/>
    <property type="project" value="TreeGrafter"/>
</dbReference>
<accession>A0AAV3B4K7</accession>
<comment type="caution">
    <text evidence="3">The sequence shown here is derived from an EMBL/GenBank/DDBJ whole genome shotgun (WGS) entry which is preliminary data.</text>
</comment>
<dbReference type="GO" id="GO:0030139">
    <property type="term" value="C:endocytic vesicle"/>
    <property type="evidence" value="ECO:0007669"/>
    <property type="project" value="TreeGrafter"/>
</dbReference>
<dbReference type="GO" id="GO:0005829">
    <property type="term" value="C:cytosol"/>
    <property type="evidence" value="ECO:0007669"/>
    <property type="project" value="TreeGrafter"/>
</dbReference>
<evidence type="ECO:0000259" key="2">
    <source>
        <dbReference type="PROSITE" id="PS51205"/>
    </source>
</evidence>
<protein>
    <recommendedName>
        <fullName evidence="2">VPS9 domain-containing protein</fullName>
    </recommendedName>
</protein>
<keyword evidence="4" id="KW-1185">Reference proteome</keyword>
<dbReference type="Pfam" id="PF23268">
    <property type="entry name" value="RIN1"/>
    <property type="match status" value="1"/>
</dbReference>
<dbReference type="InterPro" id="IPR037191">
    <property type="entry name" value="VPS9_dom_sf"/>
</dbReference>
<dbReference type="Pfam" id="PF02204">
    <property type="entry name" value="VPS9"/>
    <property type="match status" value="1"/>
</dbReference>
<dbReference type="PANTHER" id="PTHR23101:SF72">
    <property type="entry name" value="RAS AND RAB INTERACTOR-LIKE PROTEIN"/>
    <property type="match status" value="1"/>
</dbReference>
<dbReference type="PANTHER" id="PTHR23101">
    <property type="entry name" value="RAB GDP/GTP EXCHANGE FACTOR"/>
    <property type="match status" value="1"/>
</dbReference>
<proteinExistence type="predicted"/>